<comment type="caution">
    <text evidence="1">The sequence shown here is derived from an EMBL/GenBank/DDBJ whole genome shotgun (WGS) entry which is preliminary data.</text>
</comment>
<dbReference type="Gene3D" id="1.25.40.10">
    <property type="entry name" value="Tetratricopeptide repeat domain"/>
    <property type="match status" value="1"/>
</dbReference>
<evidence type="ECO:0000313" key="2">
    <source>
        <dbReference type="Proteomes" id="UP000482155"/>
    </source>
</evidence>
<accession>A0A6B3SZK9</accession>
<protein>
    <recommendedName>
        <fullName evidence="3">CesD/SycD/LcrH family type III secretion system chaperone</fullName>
    </recommendedName>
</protein>
<dbReference type="AlphaFoldDB" id="A0A6B3SZK9"/>
<organism evidence="1 2">
    <name type="scientific">Noviherbaspirillum galbum</name>
    <dbReference type="NCBI Taxonomy" id="2709383"/>
    <lineage>
        <taxon>Bacteria</taxon>
        <taxon>Pseudomonadati</taxon>
        <taxon>Pseudomonadota</taxon>
        <taxon>Betaproteobacteria</taxon>
        <taxon>Burkholderiales</taxon>
        <taxon>Oxalobacteraceae</taxon>
        <taxon>Noviherbaspirillum</taxon>
    </lineage>
</organism>
<name>A0A6B3SZK9_9BURK</name>
<dbReference type="Proteomes" id="UP000482155">
    <property type="component" value="Unassembled WGS sequence"/>
</dbReference>
<reference evidence="1 2" key="1">
    <citation type="submission" date="2020-02" db="EMBL/GenBank/DDBJ databases">
        <authorList>
            <person name="Kim M.K."/>
        </authorList>
    </citation>
    <scope>NUCLEOTIDE SEQUENCE [LARGE SCALE GENOMIC DNA]</scope>
    <source>
        <strain evidence="1 2">17J57-3</strain>
    </source>
</reference>
<dbReference type="InterPro" id="IPR005415">
    <property type="entry name" value="T3SS_Ca_resp_chp_LcrH/SycD"/>
</dbReference>
<proteinExistence type="predicted"/>
<dbReference type="InterPro" id="IPR011990">
    <property type="entry name" value="TPR-like_helical_dom_sf"/>
</dbReference>
<dbReference type="EMBL" id="JAAIVB010000078">
    <property type="protein sequence ID" value="NEX64209.1"/>
    <property type="molecule type" value="Genomic_DNA"/>
</dbReference>
<dbReference type="RefSeq" id="WP_163968117.1">
    <property type="nucleotide sequence ID" value="NZ_JAAIVB010000078.1"/>
</dbReference>
<evidence type="ECO:0000313" key="1">
    <source>
        <dbReference type="EMBL" id="NEX64209.1"/>
    </source>
</evidence>
<dbReference type="PRINTS" id="PR01595">
    <property type="entry name" value="SYCDCHAPRONE"/>
</dbReference>
<dbReference type="SUPFAM" id="SSF48452">
    <property type="entry name" value="TPR-like"/>
    <property type="match status" value="1"/>
</dbReference>
<evidence type="ECO:0008006" key="3">
    <source>
        <dbReference type="Google" id="ProtNLM"/>
    </source>
</evidence>
<gene>
    <name evidence="1" type="ORF">G3574_24265</name>
</gene>
<keyword evidence="2" id="KW-1185">Reference proteome</keyword>
<sequence length="162" mass="18096">MLNLPPNASGEPLKWFARLMQNQPFFAAGVYTEDEQSVMYAMAYQLFVDGRLDDAAAVFQALCGQRNPKPKYFHAMAACEQMRGNYQIAGISYGLAFGADQNDLKALFHMGECLLACNKLHRAESVLNDFMKRSAGKAEMYALRERASRLLEERIAPTTTGV</sequence>